<organism evidence="2 3">
    <name type="scientific">Paraburkholderia panacisoli</name>
    <dbReference type="NCBI Taxonomy" id="2603818"/>
    <lineage>
        <taxon>Bacteria</taxon>
        <taxon>Pseudomonadati</taxon>
        <taxon>Pseudomonadota</taxon>
        <taxon>Betaproteobacteria</taxon>
        <taxon>Burkholderiales</taxon>
        <taxon>Burkholderiaceae</taxon>
        <taxon>Paraburkholderia</taxon>
    </lineage>
</organism>
<dbReference type="Gene3D" id="3.90.1170.50">
    <property type="entry name" value="Aldehyde oxidase/xanthine dehydrogenase, a/b hammerhead"/>
    <property type="match status" value="1"/>
</dbReference>
<dbReference type="InterPro" id="IPR000674">
    <property type="entry name" value="Ald_Oxase/Xan_DH_a/b"/>
</dbReference>
<dbReference type="EMBL" id="VTUZ01000057">
    <property type="protein sequence ID" value="KAA0998518.1"/>
    <property type="molecule type" value="Genomic_DNA"/>
</dbReference>
<keyword evidence="3" id="KW-1185">Reference proteome</keyword>
<name>A0A5B0G776_9BURK</name>
<dbReference type="SUPFAM" id="SSF54665">
    <property type="entry name" value="CO dehydrogenase molybdoprotein N-domain-like"/>
    <property type="match status" value="1"/>
</dbReference>
<dbReference type="InterPro" id="IPR036856">
    <property type="entry name" value="Ald_Oxase/Xan_DH_a/b_sf"/>
</dbReference>
<sequence length="90" mass="9937">MNEAVSLKRTAECSVIGKPLLRVDLPGKVTGSHPYLQNLRFPRMVHARVLHPPITGSTLVKVDRKSVATLSGFIDIVVKRDFVAVVCEQE</sequence>
<reference evidence="2 3" key="1">
    <citation type="submission" date="2019-08" db="EMBL/GenBank/DDBJ databases">
        <title>Paraburkholderia sp. DCY113.</title>
        <authorList>
            <person name="Kang J."/>
        </authorList>
    </citation>
    <scope>NUCLEOTIDE SEQUENCE [LARGE SCALE GENOMIC DNA]</scope>
    <source>
        <strain evidence="2 3">DCY113</strain>
    </source>
</reference>
<evidence type="ECO:0000259" key="1">
    <source>
        <dbReference type="SMART" id="SM01008"/>
    </source>
</evidence>
<evidence type="ECO:0000313" key="2">
    <source>
        <dbReference type="EMBL" id="KAA0998518.1"/>
    </source>
</evidence>
<dbReference type="InterPro" id="IPR052516">
    <property type="entry name" value="N-heterocyclic_Hydroxylase"/>
</dbReference>
<dbReference type="Proteomes" id="UP000325273">
    <property type="component" value="Unassembled WGS sequence"/>
</dbReference>
<dbReference type="SMART" id="SM01008">
    <property type="entry name" value="Ald_Xan_dh_C"/>
    <property type="match status" value="1"/>
</dbReference>
<proteinExistence type="predicted"/>
<gene>
    <name evidence="2" type="ORF">FVF58_44345</name>
</gene>
<dbReference type="PANTHER" id="PTHR47495:SF1">
    <property type="entry name" value="BLL3820 PROTEIN"/>
    <property type="match status" value="1"/>
</dbReference>
<evidence type="ECO:0000313" key="3">
    <source>
        <dbReference type="Proteomes" id="UP000325273"/>
    </source>
</evidence>
<dbReference type="RefSeq" id="WP_149675927.1">
    <property type="nucleotide sequence ID" value="NZ_VTUZ01000057.1"/>
</dbReference>
<comment type="caution">
    <text evidence="2">The sequence shown here is derived from an EMBL/GenBank/DDBJ whole genome shotgun (WGS) entry which is preliminary data.</text>
</comment>
<accession>A0A5B0G776</accession>
<feature type="domain" description="Aldehyde oxidase/xanthine dehydrogenase a/b hammerhead" evidence="1">
    <location>
        <begin position="30"/>
        <end position="90"/>
    </location>
</feature>
<protein>
    <recommendedName>
        <fullName evidence="1">Aldehyde oxidase/xanthine dehydrogenase a/b hammerhead domain-containing protein</fullName>
    </recommendedName>
</protein>
<dbReference type="AlphaFoldDB" id="A0A5B0G776"/>
<dbReference type="PANTHER" id="PTHR47495">
    <property type="entry name" value="ALDEHYDE DEHYDROGENASE"/>
    <property type="match status" value="1"/>
</dbReference>